<organism evidence="1 2">
    <name type="scientific">Flavobacterium caeni</name>
    <dbReference type="NCBI Taxonomy" id="490189"/>
    <lineage>
        <taxon>Bacteria</taxon>
        <taxon>Pseudomonadati</taxon>
        <taxon>Bacteroidota</taxon>
        <taxon>Flavobacteriia</taxon>
        <taxon>Flavobacteriales</taxon>
        <taxon>Flavobacteriaceae</taxon>
        <taxon>Flavobacterium</taxon>
    </lineage>
</organism>
<sequence length="89" mass="10267">MLRGESCLGRLFFFDVGKEVGWISLRDIQNALRSLSEKPFQSKIEMLLFLSDLDWISLRDIQQSSALKTLKTKKRSSELGVFSYLSIYS</sequence>
<proteinExistence type="predicted"/>
<name>A0A1G5BKY9_9FLAO</name>
<dbReference type="EMBL" id="FMVF01000002">
    <property type="protein sequence ID" value="SCX90852.1"/>
    <property type="molecule type" value="Genomic_DNA"/>
</dbReference>
<accession>A0A1G5BKY9</accession>
<dbReference type="STRING" id="490189.SAMN02927903_00407"/>
<dbReference type="Proteomes" id="UP000199354">
    <property type="component" value="Unassembled WGS sequence"/>
</dbReference>
<gene>
    <name evidence="1" type="ORF">SAMN02927903_00407</name>
</gene>
<keyword evidence="2" id="KW-1185">Reference proteome</keyword>
<reference evidence="1 2" key="1">
    <citation type="submission" date="2016-10" db="EMBL/GenBank/DDBJ databases">
        <authorList>
            <person name="de Groot N.N."/>
        </authorList>
    </citation>
    <scope>NUCLEOTIDE SEQUENCE [LARGE SCALE GENOMIC DNA]</scope>
    <source>
        <strain evidence="1 2">CGMCC 1.7031</strain>
    </source>
</reference>
<evidence type="ECO:0000313" key="1">
    <source>
        <dbReference type="EMBL" id="SCX90852.1"/>
    </source>
</evidence>
<protein>
    <submittedName>
        <fullName evidence="1">Uncharacterized protein</fullName>
    </submittedName>
</protein>
<dbReference type="AlphaFoldDB" id="A0A1G5BKY9"/>
<evidence type="ECO:0000313" key="2">
    <source>
        <dbReference type="Proteomes" id="UP000199354"/>
    </source>
</evidence>